<keyword evidence="16" id="KW-0675">Receptor</keyword>
<evidence type="ECO:0000256" key="6">
    <source>
        <dbReference type="ARBA" id="ARBA00022553"/>
    </source>
</evidence>
<evidence type="ECO:0000256" key="14">
    <source>
        <dbReference type="ARBA" id="ARBA00022989"/>
    </source>
</evidence>
<keyword evidence="17" id="KW-0325">Glycoprotein</keyword>
<keyword evidence="6" id="KW-0597">Phosphoprotein</keyword>
<evidence type="ECO:0000256" key="4">
    <source>
        <dbReference type="ARBA" id="ARBA00012513"/>
    </source>
</evidence>
<evidence type="ECO:0000256" key="3">
    <source>
        <dbReference type="ARBA" id="ARBA00010217"/>
    </source>
</evidence>
<dbReference type="GeneID" id="109114065"/>
<dbReference type="FunFam" id="1.10.510.10:FF:000240">
    <property type="entry name" value="Lectin-domain containing receptor kinase A4.3"/>
    <property type="match status" value="1"/>
</dbReference>
<dbReference type="Pfam" id="PF00560">
    <property type="entry name" value="LRR_1"/>
    <property type="match status" value="6"/>
</dbReference>
<evidence type="ECO:0000259" key="19">
    <source>
        <dbReference type="PROSITE" id="PS50011"/>
    </source>
</evidence>
<evidence type="ECO:0000313" key="20">
    <source>
        <dbReference type="Proteomes" id="UP000189703"/>
    </source>
</evidence>
<dbReference type="PROSITE" id="PS50011">
    <property type="entry name" value="PROTEIN_KINASE_DOM"/>
    <property type="match status" value="1"/>
</dbReference>
<dbReference type="RefSeq" id="XP_019051666.1">
    <property type="nucleotide sequence ID" value="XM_019196121.1"/>
</dbReference>
<keyword evidence="12" id="KW-0547">Nucleotide-binding</keyword>
<evidence type="ECO:0000256" key="17">
    <source>
        <dbReference type="ARBA" id="ARBA00023180"/>
    </source>
</evidence>
<evidence type="ECO:0000256" key="16">
    <source>
        <dbReference type="ARBA" id="ARBA00023170"/>
    </source>
</evidence>
<keyword evidence="10 18" id="KW-0732">Signal</keyword>
<keyword evidence="11" id="KW-0677">Repeat</keyword>
<dbReference type="PROSITE" id="PS00108">
    <property type="entry name" value="PROTEIN_KINASE_ST"/>
    <property type="match status" value="1"/>
</dbReference>
<dbReference type="GO" id="GO:0005886">
    <property type="term" value="C:plasma membrane"/>
    <property type="evidence" value="ECO:0007669"/>
    <property type="project" value="UniProtKB-SubCell"/>
</dbReference>
<evidence type="ECO:0000256" key="8">
    <source>
        <dbReference type="ARBA" id="ARBA00022679"/>
    </source>
</evidence>
<name>A0A1U8Q113_NELNU</name>
<evidence type="ECO:0000256" key="2">
    <source>
        <dbReference type="ARBA" id="ARBA00008536"/>
    </source>
</evidence>
<evidence type="ECO:0000256" key="9">
    <source>
        <dbReference type="ARBA" id="ARBA00022692"/>
    </source>
</evidence>
<dbReference type="FunFam" id="3.80.10.10:FF:000766">
    <property type="entry name" value="Os05g0263100 protein"/>
    <property type="match status" value="1"/>
</dbReference>
<dbReference type="Pfam" id="PF00069">
    <property type="entry name" value="Pkinase"/>
    <property type="match status" value="1"/>
</dbReference>
<dbReference type="EC" id="2.7.11.1" evidence="4"/>
<dbReference type="OrthoDB" id="663146at2759"/>
<dbReference type="Gene3D" id="3.80.10.10">
    <property type="entry name" value="Ribonuclease Inhibitor"/>
    <property type="match status" value="2"/>
</dbReference>
<keyword evidence="7" id="KW-0433">Leucine-rich repeat</keyword>
<keyword evidence="8" id="KW-0808">Transferase</keyword>
<feature type="domain" description="Protein kinase" evidence="19">
    <location>
        <begin position="329"/>
        <end position="692"/>
    </location>
</feature>
<dbReference type="InterPro" id="IPR000719">
    <property type="entry name" value="Prot_kinase_dom"/>
</dbReference>
<dbReference type="KEGG" id="nnu:109114065"/>
<evidence type="ECO:0000256" key="1">
    <source>
        <dbReference type="ARBA" id="ARBA00004251"/>
    </source>
</evidence>
<evidence type="ECO:0000256" key="11">
    <source>
        <dbReference type="ARBA" id="ARBA00022737"/>
    </source>
</evidence>
<dbReference type="PANTHER" id="PTHR48006:SF62">
    <property type="entry name" value="LEUCINE-RICH REPEAT TRANSMEMBRANE PROTEIN KINASE"/>
    <property type="match status" value="1"/>
</dbReference>
<protein>
    <recommendedName>
        <fullName evidence="4">non-specific serine/threonine protein kinase</fullName>
        <ecNumber evidence="4">2.7.11.1</ecNumber>
    </recommendedName>
</protein>
<comment type="similarity">
    <text evidence="2">In the N-terminal section; belongs to the leguminous lectin family.</text>
</comment>
<evidence type="ECO:0000313" key="21">
    <source>
        <dbReference type="RefSeq" id="XP_019051666.1"/>
    </source>
</evidence>
<dbReference type="SUPFAM" id="SSF52058">
    <property type="entry name" value="L domain-like"/>
    <property type="match status" value="1"/>
</dbReference>
<sequence length="759" mass="83227">MCATRRALVLIIMCLCCDTVSALNSIFRQWEISAGNSWNISGEPCSGAALNSTDIDNTPENPAIRCDCNYNNGTTCHITKLRVYALNVKGVIPDELANLTYLTNVKLDQNYLTGPMPAFLGNLSSMQYLSFGINALSGSIPAELGKLTDLRLLAFGSNNFSGPLPPEIGNLVKLEQIYIDSSGVSGEIPATFAKLVNMQILWASDNNFTGKLPEFIGDWTKLKTLRFQGNSFEGPIPSSYSNLTSLTDLRISELSNANSTLDFIKDMKALTVLILRNNMISGTIPSSIGELQSLQKLDLSFNNLRGEIPSSLFNLSSLSYLFLGNNNLSGSLPPQSSGNLVSIDLSYNQLSGSFPSWVNKDLQLNLVANNFVFDDSNSSSLSPGIDCLQRNFPCNRGSPRYANFSIKCGGLAMASTAGRLFERENETLGPASYYVTDTQKWGVSNVGLFNDRNTPSYFQMTLSQISGAGILTSEFFQTSRLSPGSLRYYGLGLENGVYTVSLWFAETGIDDASTETWKSLGRRVFDIYIQHEESRPRIVHRDVKASNILLDAELNPKISDFGLAKLYDDKKTHISTRVAGTIGYLAPEYAMRGHLTEKADVFGFGIVALEIISGRPNSDSSLAPEKIYLLEWVWNLHENSHELEFVDPKLSEFDEGEVLRLIGIALLCTQTSPALRPSMSRVVAMLSGDIEVSTITSKPSYLTDWQFNDITSSFLSENSLGKSIDSQFKTSSDTTMVNADTSPNNVSQPILHNIIGDGR</sequence>
<evidence type="ECO:0000256" key="12">
    <source>
        <dbReference type="ARBA" id="ARBA00022741"/>
    </source>
</evidence>
<keyword evidence="20" id="KW-1185">Reference proteome</keyword>
<dbReference type="InterPro" id="IPR032675">
    <property type="entry name" value="LRR_dom_sf"/>
</dbReference>
<accession>A0A1U8Q113</accession>
<dbReference type="Pfam" id="PF11721">
    <property type="entry name" value="Malectin"/>
    <property type="match status" value="1"/>
</dbReference>
<feature type="signal peptide" evidence="18">
    <location>
        <begin position="1"/>
        <end position="22"/>
    </location>
</feature>
<keyword evidence="9" id="KW-0812">Transmembrane</keyword>
<keyword evidence="5" id="KW-1003">Cell membrane</keyword>
<feature type="chain" id="PRO_5010586924" description="non-specific serine/threonine protein kinase" evidence="18">
    <location>
        <begin position="23"/>
        <end position="759"/>
    </location>
</feature>
<dbReference type="AlphaFoldDB" id="A0A1U8Q113"/>
<dbReference type="FunFam" id="3.80.10.10:FF:000298">
    <property type="entry name" value="Putative LRR receptor-like serine/threonine-protein kinase"/>
    <property type="match status" value="1"/>
</dbReference>
<comment type="subcellular location">
    <subcellularLocation>
        <location evidence="1">Cell membrane</location>
        <topology evidence="1">Single-pass type I membrane protein</topology>
    </subcellularLocation>
</comment>
<dbReference type="GO" id="GO:0004674">
    <property type="term" value="F:protein serine/threonine kinase activity"/>
    <property type="evidence" value="ECO:0007669"/>
    <property type="project" value="UniProtKB-EC"/>
</dbReference>
<dbReference type="GO" id="GO:0002229">
    <property type="term" value="P:defense response to oomycetes"/>
    <property type="evidence" value="ECO:0007669"/>
    <property type="project" value="UniProtKB-ARBA"/>
</dbReference>
<dbReference type="GO" id="GO:0005524">
    <property type="term" value="F:ATP binding"/>
    <property type="evidence" value="ECO:0007669"/>
    <property type="project" value="UniProtKB-KW"/>
</dbReference>
<comment type="similarity">
    <text evidence="3">In the C-terminal section; belongs to the protein kinase superfamily. Ser/Thr protein kinase family.</text>
</comment>
<dbReference type="SMART" id="SM00220">
    <property type="entry name" value="S_TKc"/>
    <property type="match status" value="1"/>
</dbReference>
<organism evidence="20 21">
    <name type="scientific">Nelumbo nucifera</name>
    <name type="common">Sacred lotus</name>
    <dbReference type="NCBI Taxonomy" id="4432"/>
    <lineage>
        <taxon>Eukaryota</taxon>
        <taxon>Viridiplantae</taxon>
        <taxon>Streptophyta</taxon>
        <taxon>Embryophyta</taxon>
        <taxon>Tracheophyta</taxon>
        <taxon>Spermatophyta</taxon>
        <taxon>Magnoliopsida</taxon>
        <taxon>Proteales</taxon>
        <taxon>Nelumbonaceae</taxon>
        <taxon>Nelumbo</taxon>
    </lineage>
</organism>
<dbReference type="InterPro" id="IPR011009">
    <property type="entry name" value="Kinase-like_dom_sf"/>
</dbReference>
<dbReference type="Gene3D" id="1.10.510.10">
    <property type="entry name" value="Transferase(Phosphotransferase) domain 1"/>
    <property type="match status" value="1"/>
</dbReference>
<dbReference type="GO" id="GO:0033612">
    <property type="term" value="F:receptor serine/threonine kinase binding"/>
    <property type="evidence" value="ECO:0000318"/>
    <property type="project" value="GO_Central"/>
</dbReference>
<evidence type="ECO:0000256" key="5">
    <source>
        <dbReference type="ARBA" id="ARBA00022475"/>
    </source>
</evidence>
<proteinExistence type="inferred from homology"/>
<dbReference type="InterPro" id="IPR051824">
    <property type="entry name" value="LRR_Rcpt-Like_S/T_Kinase"/>
</dbReference>
<dbReference type="PANTHER" id="PTHR48006">
    <property type="entry name" value="LEUCINE-RICH REPEAT-CONTAINING PROTEIN DDB_G0281931-RELATED"/>
    <property type="match status" value="1"/>
</dbReference>
<evidence type="ECO:0000256" key="18">
    <source>
        <dbReference type="SAM" id="SignalP"/>
    </source>
</evidence>
<dbReference type="InterPro" id="IPR021720">
    <property type="entry name" value="Malectin_dom"/>
</dbReference>
<keyword evidence="14" id="KW-1133">Transmembrane helix</keyword>
<keyword evidence="15" id="KW-0472">Membrane</keyword>
<keyword evidence="13" id="KW-0067">ATP-binding</keyword>
<dbReference type="InterPro" id="IPR001611">
    <property type="entry name" value="Leu-rich_rpt"/>
</dbReference>
<gene>
    <name evidence="21" type="primary">LOC109114065</name>
</gene>
<dbReference type="OMA" id="FIRHSVW"/>
<dbReference type="SUPFAM" id="SSF56112">
    <property type="entry name" value="Protein kinase-like (PK-like)"/>
    <property type="match status" value="1"/>
</dbReference>
<dbReference type="InParanoid" id="A0A1U8Q113"/>
<dbReference type="InterPro" id="IPR008271">
    <property type="entry name" value="Ser/Thr_kinase_AS"/>
</dbReference>
<reference evidence="21" key="1">
    <citation type="submission" date="2025-08" db="UniProtKB">
        <authorList>
            <consortium name="RefSeq"/>
        </authorList>
    </citation>
    <scope>IDENTIFICATION</scope>
</reference>
<dbReference type="PROSITE" id="PS51450">
    <property type="entry name" value="LRR"/>
    <property type="match status" value="1"/>
</dbReference>
<evidence type="ECO:0000256" key="13">
    <source>
        <dbReference type="ARBA" id="ARBA00022840"/>
    </source>
</evidence>
<evidence type="ECO:0000256" key="15">
    <source>
        <dbReference type="ARBA" id="ARBA00023136"/>
    </source>
</evidence>
<evidence type="ECO:0000256" key="7">
    <source>
        <dbReference type="ARBA" id="ARBA00022614"/>
    </source>
</evidence>
<evidence type="ECO:0000256" key="10">
    <source>
        <dbReference type="ARBA" id="ARBA00022729"/>
    </source>
</evidence>
<dbReference type="Proteomes" id="UP000189703">
    <property type="component" value="Unplaced"/>
</dbReference>
<dbReference type="GO" id="GO:0016020">
    <property type="term" value="C:membrane"/>
    <property type="evidence" value="ECO:0000318"/>
    <property type="project" value="GO_Central"/>
</dbReference>